<dbReference type="Gene3D" id="2.30.29.30">
    <property type="entry name" value="Pleckstrin-homology domain (PH domain)/Phosphotyrosine-binding domain (PTB)"/>
    <property type="match status" value="1"/>
</dbReference>
<dbReference type="Gene3D" id="3.20.20.190">
    <property type="entry name" value="Phosphatidylinositol (PI) phosphodiesterase"/>
    <property type="match status" value="2"/>
</dbReference>
<dbReference type="CDD" id="cd16207">
    <property type="entry name" value="EFh_ScPlc1p_like"/>
    <property type="match status" value="1"/>
</dbReference>
<organism evidence="13 14">
    <name type="scientific">Friedmanniomyces endolithicus</name>
    <dbReference type="NCBI Taxonomy" id="329885"/>
    <lineage>
        <taxon>Eukaryota</taxon>
        <taxon>Fungi</taxon>
        <taxon>Dikarya</taxon>
        <taxon>Ascomycota</taxon>
        <taxon>Pezizomycotina</taxon>
        <taxon>Dothideomycetes</taxon>
        <taxon>Dothideomycetidae</taxon>
        <taxon>Mycosphaerellales</taxon>
        <taxon>Teratosphaeriaceae</taxon>
        <taxon>Friedmanniomyces</taxon>
    </lineage>
</organism>
<dbReference type="CDD" id="cd00275">
    <property type="entry name" value="C2_PLC_like"/>
    <property type="match status" value="1"/>
</dbReference>
<evidence type="ECO:0000256" key="8">
    <source>
        <dbReference type="SAM" id="Coils"/>
    </source>
</evidence>
<feature type="compositionally biased region" description="Polar residues" evidence="9">
    <location>
        <begin position="597"/>
        <end position="608"/>
    </location>
</feature>
<keyword evidence="6" id="KW-0807">Transducer</keyword>
<feature type="region of interest" description="Disordered" evidence="9">
    <location>
        <begin position="1"/>
        <end position="61"/>
    </location>
</feature>
<evidence type="ECO:0000313" key="13">
    <source>
        <dbReference type="EMBL" id="TKA35611.1"/>
    </source>
</evidence>
<dbReference type="PROSITE" id="PS50004">
    <property type="entry name" value="C2"/>
    <property type="match status" value="1"/>
</dbReference>
<reference evidence="13 14" key="1">
    <citation type="submission" date="2017-03" db="EMBL/GenBank/DDBJ databases">
        <title>Genomes of endolithic fungi from Antarctica.</title>
        <authorList>
            <person name="Coleine C."/>
            <person name="Masonjones S."/>
            <person name="Stajich J.E."/>
        </authorList>
    </citation>
    <scope>NUCLEOTIDE SEQUENCE [LARGE SCALE GENOMIC DNA]</scope>
    <source>
        <strain evidence="13 14">CCFEE 5311</strain>
    </source>
</reference>
<keyword evidence="8" id="KW-0175">Coiled coil</keyword>
<dbReference type="InterPro" id="IPR000008">
    <property type="entry name" value="C2_dom"/>
</dbReference>
<dbReference type="Gene3D" id="2.60.40.150">
    <property type="entry name" value="C2 domain"/>
    <property type="match status" value="1"/>
</dbReference>
<feature type="domain" description="CTLH" evidence="12">
    <location>
        <begin position="1192"/>
        <end position="1235"/>
    </location>
</feature>
<dbReference type="SUPFAM" id="SSF51695">
    <property type="entry name" value="PLC-like phosphodiesterases"/>
    <property type="match status" value="1"/>
</dbReference>
<evidence type="ECO:0000256" key="7">
    <source>
        <dbReference type="RuleBase" id="RU361133"/>
    </source>
</evidence>
<accession>A0A4U0UIX3</accession>
<evidence type="ECO:0000256" key="2">
    <source>
        <dbReference type="ARBA" id="ARBA00012368"/>
    </source>
</evidence>
<dbReference type="PROSITE" id="PS50896">
    <property type="entry name" value="LISH"/>
    <property type="match status" value="1"/>
</dbReference>
<feature type="region of interest" description="Disordered" evidence="9">
    <location>
        <begin position="594"/>
        <end position="643"/>
    </location>
</feature>
<dbReference type="SUPFAM" id="SSF50729">
    <property type="entry name" value="PH domain-like"/>
    <property type="match status" value="1"/>
</dbReference>
<dbReference type="Pfam" id="PF00387">
    <property type="entry name" value="PI-PLC-Y"/>
    <property type="match status" value="1"/>
</dbReference>
<dbReference type="InterPro" id="IPR011993">
    <property type="entry name" value="PH-like_dom_sf"/>
</dbReference>
<dbReference type="SMART" id="SM00239">
    <property type="entry name" value="C2"/>
    <property type="match status" value="1"/>
</dbReference>
<protein>
    <recommendedName>
        <fullName evidence="2 7">Phosphoinositide phospholipase C</fullName>
        <ecNumber evidence="2 7">3.1.4.11</ecNumber>
    </recommendedName>
</protein>
<dbReference type="InterPro" id="IPR006595">
    <property type="entry name" value="CTLH_C"/>
</dbReference>
<dbReference type="InterPro" id="IPR024964">
    <property type="entry name" value="CTLH/CRA"/>
</dbReference>
<dbReference type="GO" id="GO:0004435">
    <property type="term" value="F:phosphatidylinositol-4,5-bisphosphate phospholipase C activity"/>
    <property type="evidence" value="ECO:0007669"/>
    <property type="project" value="UniProtKB-EC"/>
</dbReference>
<dbReference type="CDD" id="cd08598">
    <property type="entry name" value="PI-PLC1c_yeast"/>
    <property type="match status" value="1"/>
</dbReference>
<comment type="function">
    <text evidence="1">Involved in the proteasome-dependent degradation of fructose-1,6-bisphosphatase.</text>
</comment>
<gene>
    <name evidence="13" type="ORF">B0A54_12579</name>
</gene>
<proteinExistence type="predicted"/>
<dbReference type="SMART" id="SM00149">
    <property type="entry name" value="PLCYc"/>
    <property type="match status" value="1"/>
</dbReference>
<name>A0A4U0UIX3_9PEZI</name>
<dbReference type="OrthoDB" id="269822at2759"/>
<keyword evidence="4 7" id="KW-0442">Lipid degradation</keyword>
<comment type="caution">
    <text evidence="13">The sequence shown here is derived from an EMBL/GenBank/DDBJ whole genome shotgun (WGS) entry which is preliminary data.</text>
</comment>
<evidence type="ECO:0000256" key="9">
    <source>
        <dbReference type="SAM" id="MobiDB-lite"/>
    </source>
</evidence>
<comment type="catalytic activity">
    <reaction evidence="7">
        <text>a 1,2-diacyl-sn-glycero-3-phospho-(1D-myo-inositol-4,5-bisphosphate) + H2O = 1D-myo-inositol 1,4,5-trisphosphate + a 1,2-diacyl-sn-glycerol + H(+)</text>
        <dbReference type="Rhea" id="RHEA:33179"/>
        <dbReference type="ChEBI" id="CHEBI:15377"/>
        <dbReference type="ChEBI" id="CHEBI:15378"/>
        <dbReference type="ChEBI" id="CHEBI:17815"/>
        <dbReference type="ChEBI" id="CHEBI:58456"/>
        <dbReference type="ChEBI" id="CHEBI:203600"/>
        <dbReference type="EC" id="3.1.4.11"/>
    </reaction>
</comment>
<dbReference type="InterPro" id="IPR011992">
    <property type="entry name" value="EF-hand-dom_pair"/>
</dbReference>
<feature type="compositionally biased region" description="Low complexity" evidence="9">
    <location>
        <begin position="616"/>
        <end position="633"/>
    </location>
</feature>
<feature type="domain" description="C2" evidence="10">
    <location>
        <begin position="789"/>
        <end position="946"/>
    </location>
</feature>
<dbReference type="EMBL" id="NAJP01000067">
    <property type="protein sequence ID" value="TKA35611.1"/>
    <property type="molecule type" value="Genomic_DNA"/>
</dbReference>
<dbReference type="SMART" id="SM00148">
    <property type="entry name" value="PLCXc"/>
    <property type="match status" value="1"/>
</dbReference>
<evidence type="ECO:0000256" key="4">
    <source>
        <dbReference type="ARBA" id="ARBA00022963"/>
    </source>
</evidence>
<feature type="compositionally biased region" description="Basic residues" evidence="9">
    <location>
        <begin position="12"/>
        <end position="26"/>
    </location>
</feature>
<dbReference type="EC" id="3.1.4.11" evidence="2 7"/>
<dbReference type="PROSITE" id="PS50007">
    <property type="entry name" value="PIPLC_X_DOMAIN"/>
    <property type="match status" value="1"/>
</dbReference>
<dbReference type="InterPro" id="IPR001192">
    <property type="entry name" value="PI-PLC_fam"/>
</dbReference>
<dbReference type="AlphaFoldDB" id="A0A4U0UIX3"/>
<feature type="region of interest" description="Disordered" evidence="9">
    <location>
        <begin position="845"/>
        <end position="876"/>
    </location>
</feature>
<evidence type="ECO:0000313" key="14">
    <source>
        <dbReference type="Proteomes" id="UP000310066"/>
    </source>
</evidence>
<dbReference type="GO" id="GO:0048015">
    <property type="term" value="P:phosphatidylinositol-mediated signaling"/>
    <property type="evidence" value="ECO:0007669"/>
    <property type="project" value="TreeGrafter"/>
</dbReference>
<dbReference type="Pfam" id="PF00388">
    <property type="entry name" value="PI-PLC-X"/>
    <property type="match status" value="1"/>
</dbReference>
<evidence type="ECO:0000256" key="5">
    <source>
        <dbReference type="ARBA" id="ARBA00023098"/>
    </source>
</evidence>
<evidence type="ECO:0000256" key="6">
    <source>
        <dbReference type="ARBA" id="ARBA00023224"/>
    </source>
</evidence>
<dbReference type="SUPFAM" id="SSF47473">
    <property type="entry name" value="EF-hand"/>
    <property type="match status" value="1"/>
</dbReference>
<feature type="domain" description="PI-PLC Y-box" evidence="11">
    <location>
        <begin position="659"/>
        <end position="781"/>
    </location>
</feature>
<dbReference type="GO" id="GO:0051209">
    <property type="term" value="P:release of sequestered calcium ion into cytosol"/>
    <property type="evidence" value="ECO:0007669"/>
    <property type="project" value="TreeGrafter"/>
</dbReference>
<evidence type="ECO:0000259" key="10">
    <source>
        <dbReference type="PROSITE" id="PS50004"/>
    </source>
</evidence>
<dbReference type="GO" id="GO:0016042">
    <property type="term" value="P:lipid catabolic process"/>
    <property type="evidence" value="ECO:0007669"/>
    <property type="project" value="UniProtKB-KW"/>
</dbReference>
<keyword evidence="5 7" id="KW-0443">Lipid metabolism</keyword>
<sequence length="1276" mass="141899">MASSRSPGLIRRLSRGAHNKLRRRASTQHSLRMQREQSAGPVLTRRRSDSNGGSEFGGQDVSDLELDSTVEDVAEEQFSPHQLQGRLNALGIDVPRSSDVSTLFEGGVADADPSILQCGTYLIRLTRKKKKRVMYWLDSTSARVCWYGKASVKSFGLDDVVEVRKDLESRNARDDVHVSLEDELRLLTIVYADEQSKGRGTKTIHLLMPDMHVMDQWLKAVNRVVAERVASMKALSLSAEKSDKAMLLLWRQAMQAKGDGAEELFTIEDAQRFCRQLQINCNTLSVESHFRKANPARKGVLTYQEYRNFVQSFKERKDIVHIFSNLRHGLDSDLDLPDFLAFLKDSQGVNVDKDRAHWETVFDKYARPSQTLPGLSGSEPDTCQKTLSAQGLQSFLSSSYNLPLQPSNNEATLDRPLNEYFISSSHNTYLLGHQVRGTSSVEGYIDSLIRGCRCVEVDCWDGEYNRPMVTHGRTMSTKVSFEDCISVIAKYAFHSSPYPLIISLEVHCSPEQQSAMVDIMVKHFDAMMVTEPIMPNVNCLPSPEELRGRVLIKVKAADDMDQSQLLVDASNGRSRARSLTSVFTRSPSAEKMYASSPLLSSPGATSPSDPGIGSISTPRGSTTSVPTTTPNSSAEDSDDGFRSVAKVEAPKTSKIIPKLGRLGVYAQGISFPKALGFSDPKAKAANHIFSFSEDTFDSRCKKEEGARQALEKHNVHYLMRVYPGRRRIWSSNFNPLLAWRRGVQMAALNWQTYDVHQQINRAMFAAGSDCLGYVLKPEELRHAKHLAIADTLPDAAEKKNKKGKKIVRFTVHVISAQRLPRPREVNPEAGMNPYIEFELFSADDKATGDAPGESSTDASANDGTSGAVSPPRKRTRTIFGNGFDPSFEEHMAMSAVTKHPSLIFVRWTVWHQPDGRKAGSNPVQLATFTAKLGSLQQGYRHLPLYNPQGEKYKEAKLFVRITKEAPVPAFEDEAGDGHSMLSAAAAGVVSPRLGEAGRPDRSWPRRIFSRNPSTTMAELTSTKLDPDSHLLLDQPLLRLPHELLRKNLKSAQRHIEIANKGIATSIQTLTTHSSPADTLAALDATLLKAQTLKRKLKALHAEEATLHRQQKARIAHLQELHDIPTIADVKYDVWAQTRLDRLLVDYLLRQNYLASARQLAEAKGIVDLVDIPVFEECGRIEASLRGVHGEYGDVREALAWCAENKQALKKIGSILELELRLQQFIELARTGEVDKLMEAIAHARKHFVGGQDTLYGLRAGGLLAHAPDTMVEPYKV</sequence>
<dbReference type="SMART" id="SM00668">
    <property type="entry name" value="CTLH"/>
    <property type="match status" value="1"/>
</dbReference>
<dbReference type="STRING" id="329885.A0A4U0UIX3"/>
<dbReference type="InterPro" id="IPR000909">
    <property type="entry name" value="PLipase_C_PInositol-sp_X_dom"/>
</dbReference>
<dbReference type="PANTHER" id="PTHR10336">
    <property type="entry name" value="PHOSPHOINOSITIDE-SPECIFIC PHOSPHOLIPASE C FAMILY PROTEIN"/>
    <property type="match status" value="1"/>
</dbReference>
<dbReference type="InterPro" id="IPR006594">
    <property type="entry name" value="LisH"/>
</dbReference>
<evidence type="ECO:0000259" key="11">
    <source>
        <dbReference type="PROSITE" id="PS50008"/>
    </source>
</evidence>
<dbReference type="PRINTS" id="PR00390">
    <property type="entry name" value="PHPHLIPASEC"/>
</dbReference>
<dbReference type="SUPFAM" id="SSF49562">
    <property type="entry name" value="C2 domain (Calcium/lipid-binding domain, CaLB)"/>
    <property type="match status" value="1"/>
</dbReference>
<dbReference type="Pfam" id="PF10607">
    <property type="entry name" value="CTLH"/>
    <property type="match status" value="1"/>
</dbReference>
<dbReference type="InterPro" id="IPR035892">
    <property type="entry name" value="C2_domain_sf"/>
</dbReference>
<dbReference type="PROSITE" id="PS50897">
    <property type="entry name" value="CTLH"/>
    <property type="match status" value="1"/>
</dbReference>
<dbReference type="InterPro" id="IPR017946">
    <property type="entry name" value="PLC-like_Pdiesterase_TIM-brl"/>
</dbReference>
<keyword evidence="3 7" id="KW-0378">Hydrolase</keyword>
<evidence type="ECO:0000256" key="3">
    <source>
        <dbReference type="ARBA" id="ARBA00022801"/>
    </source>
</evidence>
<dbReference type="Proteomes" id="UP000310066">
    <property type="component" value="Unassembled WGS sequence"/>
</dbReference>
<dbReference type="PANTHER" id="PTHR10336:SF36">
    <property type="entry name" value="1-PHOSPHATIDYLINOSITOL 4,5-BISPHOSPHATE PHOSPHODIESTERASE BETA-4"/>
    <property type="match status" value="1"/>
</dbReference>
<evidence type="ECO:0000259" key="12">
    <source>
        <dbReference type="PROSITE" id="PS50897"/>
    </source>
</evidence>
<feature type="coiled-coil region" evidence="8">
    <location>
        <begin position="1082"/>
        <end position="1109"/>
    </location>
</feature>
<dbReference type="PROSITE" id="PS50008">
    <property type="entry name" value="PIPLC_Y_DOMAIN"/>
    <property type="match status" value="1"/>
</dbReference>
<feature type="compositionally biased region" description="Polar residues" evidence="9">
    <location>
        <begin position="853"/>
        <end position="867"/>
    </location>
</feature>
<dbReference type="InterPro" id="IPR001711">
    <property type="entry name" value="PLipase_C_Pinositol-sp_Y"/>
</dbReference>
<evidence type="ECO:0000256" key="1">
    <source>
        <dbReference type="ARBA" id="ARBA00002343"/>
    </source>
</evidence>